<dbReference type="EMBL" id="JALLPJ020000429">
    <property type="protein sequence ID" value="KAL3792398.1"/>
    <property type="molecule type" value="Genomic_DNA"/>
</dbReference>
<dbReference type="InterPro" id="IPR044178">
    <property type="entry name" value="CYP28-like"/>
</dbReference>
<comment type="caution">
    <text evidence="3">The sequence shown here is derived from an EMBL/GenBank/DDBJ whole genome shotgun (WGS) entry which is preliminary data.</text>
</comment>
<feature type="chain" id="PRO_5044747241" description="PPIase cyclophilin-type domain-containing protein" evidence="1">
    <location>
        <begin position="18"/>
        <end position="289"/>
    </location>
</feature>
<keyword evidence="4" id="KW-1185">Reference proteome</keyword>
<dbReference type="Pfam" id="PF00160">
    <property type="entry name" value="Pro_isomerase"/>
    <property type="match status" value="1"/>
</dbReference>
<protein>
    <recommendedName>
        <fullName evidence="2">PPIase cyclophilin-type domain-containing protein</fullName>
    </recommendedName>
</protein>
<name>A0ABD3PW18_9STRA</name>
<organism evidence="3 4">
    <name type="scientific">Cyclotella atomus</name>
    <dbReference type="NCBI Taxonomy" id="382360"/>
    <lineage>
        <taxon>Eukaryota</taxon>
        <taxon>Sar</taxon>
        <taxon>Stramenopiles</taxon>
        <taxon>Ochrophyta</taxon>
        <taxon>Bacillariophyta</taxon>
        <taxon>Coscinodiscophyceae</taxon>
        <taxon>Thalassiosirophycidae</taxon>
        <taxon>Stephanodiscales</taxon>
        <taxon>Stephanodiscaceae</taxon>
        <taxon>Cyclotella</taxon>
    </lineage>
</organism>
<feature type="signal peptide" evidence="1">
    <location>
        <begin position="1"/>
        <end position="17"/>
    </location>
</feature>
<dbReference type="PROSITE" id="PS50072">
    <property type="entry name" value="CSA_PPIASE_2"/>
    <property type="match status" value="1"/>
</dbReference>
<dbReference type="PANTHER" id="PTHR47875">
    <property type="entry name" value="PEPTIDYL-PROLYL CIS-TRANS ISOMERASE CYP28, CHLOROPLASTIC"/>
    <property type="match status" value="1"/>
</dbReference>
<evidence type="ECO:0000313" key="4">
    <source>
        <dbReference type="Proteomes" id="UP001530400"/>
    </source>
</evidence>
<reference evidence="3 4" key="1">
    <citation type="submission" date="2024-10" db="EMBL/GenBank/DDBJ databases">
        <title>Updated reference genomes for cyclostephanoid diatoms.</title>
        <authorList>
            <person name="Roberts W.R."/>
            <person name="Alverson A.J."/>
        </authorList>
    </citation>
    <scope>NUCLEOTIDE SEQUENCE [LARGE SCALE GENOMIC DNA]</scope>
    <source>
        <strain evidence="3 4">AJA010-31</strain>
    </source>
</reference>
<gene>
    <name evidence="3" type="ORF">ACHAWO_000979</name>
</gene>
<feature type="domain" description="PPIase cyclophilin-type" evidence="2">
    <location>
        <begin position="80"/>
        <end position="288"/>
    </location>
</feature>
<evidence type="ECO:0000256" key="1">
    <source>
        <dbReference type="SAM" id="SignalP"/>
    </source>
</evidence>
<dbReference type="SUPFAM" id="SSF50891">
    <property type="entry name" value="Cyclophilin-like"/>
    <property type="match status" value="1"/>
</dbReference>
<dbReference type="InterPro" id="IPR029000">
    <property type="entry name" value="Cyclophilin-like_dom_sf"/>
</dbReference>
<dbReference type="Proteomes" id="UP001530400">
    <property type="component" value="Unassembled WGS sequence"/>
</dbReference>
<accession>A0ABD3PW18</accession>
<dbReference type="PANTHER" id="PTHR47875:SF1">
    <property type="entry name" value="PEPTIDYL-PROLYL CIS-TRANS ISOMERASE CYP28, CHLOROPLASTIC"/>
    <property type="match status" value="1"/>
</dbReference>
<evidence type="ECO:0000259" key="2">
    <source>
        <dbReference type="PROSITE" id="PS50072"/>
    </source>
</evidence>
<dbReference type="Gene3D" id="2.40.100.10">
    <property type="entry name" value="Cyclophilin-like"/>
    <property type="match status" value="1"/>
</dbReference>
<proteinExistence type="predicted"/>
<dbReference type="InterPro" id="IPR002130">
    <property type="entry name" value="Cyclophilin-type_PPIase_dom"/>
</dbReference>
<evidence type="ECO:0000313" key="3">
    <source>
        <dbReference type="EMBL" id="KAL3792398.1"/>
    </source>
</evidence>
<keyword evidence="1" id="KW-0732">Signal</keyword>
<dbReference type="AlphaFoldDB" id="A0ABD3PW18"/>
<sequence>MTPLVSALLFIAIVASAVTGFSQKNGNSAATRRDFFASIAAASILTASSPSRAAPTTDAAITDKIFIEFKGLSASGEKDRIVIGLFGNDAPQPVSILKQLVSKEGYKSKCKPLDTSRLLQKDQLEANKVYNSCLENEDTYGVNYDYSSVWRVLPNQRIDVGAVTGKFVARENPNFEDTKLNTLKHDSPGVVSVRRGNDGGYGFTLYPGGDESILNEDNIVVGRVIEGLDVVQKLNEIPIVKSAGVNYMALTGGPNAKNAPSRACRYGGPMYCNENKPLKKVLIERTGIL</sequence>